<sequence length="109" mass="12654">MRVMTQFLMTIGLAKGMCGKMYKCPICNYTTNTIWGLKSHITKSHTFDRCPACGQAINGKSDIRLKEGLLTHLWNNKNDPQHRLWWFLLRSSHNNRKTFDDQIRGLLSV</sequence>
<reference evidence="2 3" key="1">
    <citation type="journal article" date="2009" name="Environ. Microbiol.">
        <title>Four newly isolated fuselloviruses from extreme geothermal environments reveal unusual morphologies and a possible interviral recombination mechanism.</title>
        <authorList>
            <person name="Redder P."/>
            <person name="Peng X."/>
            <person name="Brugger K."/>
            <person name="Shah S.A."/>
            <person name="Roesch F."/>
            <person name="Greve B."/>
            <person name="She Q."/>
            <person name="Schleper C."/>
            <person name="Forterre P."/>
            <person name="Garrett R.A."/>
            <person name="Prangishvili D."/>
        </authorList>
    </citation>
    <scope>NUCLEOTIDE SEQUENCE [LARGE SCALE GENOMIC DNA]</scope>
</reference>
<dbReference type="Gene3D" id="3.30.160.60">
    <property type="entry name" value="Classic Zinc Finger"/>
    <property type="match status" value="1"/>
</dbReference>
<dbReference type="GeneID" id="8676783"/>
<dbReference type="Proteomes" id="UP000009161">
    <property type="component" value="Segment"/>
</dbReference>
<name>D1GFA4_9VIRU</name>
<dbReference type="OrthoDB" id="22332at10239"/>
<accession>D1GFA4</accession>
<protein>
    <recommendedName>
        <fullName evidence="1">C2H2-type domain-containing protein</fullName>
    </recommendedName>
</protein>
<dbReference type="KEGG" id="vg:8676783"/>
<dbReference type="InterPro" id="IPR013087">
    <property type="entry name" value="Znf_C2H2_type"/>
</dbReference>
<feature type="domain" description="C2H2-type" evidence="1">
    <location>
        <begin position="22"/>
        <end position="45"/>
    </location>
</feature>
<organism evidence="2 3">
    <name type="scientific">Betafusellovirus yellowstonense</name>
    <dbReference type="NCBI Taxonomy" id="693629"/>
    <lineage>
        <taxon>Viruses</taxon>
        <taxon>Viruses incertae sedis</taxon>
        <taxon>Fuselloviridae</taxon>
        <taxon>Betafusellovirus</taxon>
    </lineage>
</organism>
<dbReference type="EMBL" id="FJ870917">
    <property type="protein sequence ID" value="ACZ35805.1"/>
    <property type="molecule type" value="Genomic_DNA"/>
</dbReference>
<evidence type="ECO:0000313" key="3">
    <source>
        <dbReference type="Proteomes" id="UP000009161"/>
    </source>
</evidence>
<evidence type="ECO:0000259" key="1">
    <source>
        <dbReference type="SMART" id="SM00355"/>
    </source>
</evidence>
<keyword evidence="3" id="KW-1185">Reference proteome</keyword>
<proteinExistence type="predicted"/>
<dbReference type="SMART" id="SM00355">
    <property type="entry name" value="ZnF_C2H2"/>
    <property type="match status" value="1"/>
</dbReference>
<dbReference type="RefSeq" id="YP_003331425.1">
    <property type="nucleotide sequence ID" value="NC_013585.1"/>
</dbReference>
<evidence type="ECO:0000313" key="2">
    <source>
        <dbReference type="EMBL" id="ACZ35805.1"/>
    </source>
</evidence>